<feature type="transmembrane region" description="Helical" evidence="1">
    <location>
        <begin position="533"/>
        <end position="552"/>
    </location>
</feature>
<dbReference type="InterPro" id="IPR011853">
    <property type="entry name" value="TRAP_DctM-Dct_fused"/>
</dbReference>
<feature type="transmembrane region" description="Helical" evidence="1">
    <location>
        <begin position="407"/>
        <end position="426"/>
    </location>
</feature>
<dbReference type="EMBL" id="ACJX03000001">
    <property type="protein sequence ID" value="KRT34454.1"/>
    <property type="molecule type" value="Genomic_DNA"/>
</dbReference>
<dbReference type="PANTHER" id="PTHR43849">
    <property type="entry name" value="BLL3936 PROTEIN"/>
    <property type="match status" value="1"/>
</dbReference>
<accession>A0A0T5X813</accession>
<name>A0A0T5X813_9BACT</name>
<dbReference type="PANTHER" id="PTHR43849:SF2">
    <property type="entry name" value="BLL3936 PROTEIN"/>
    <property type="match status" value="1"/>
</dbReference>
<dbReference type="Pfam" id="PF06808">
    <property type="entry name" value="DctM"/>
    <property type="match status" value="1"/>
</dbReference>
<feature type="transmembrane region" description="Helical" evidence="1">
    <location>
        <begin position="97"/>
        <end position="119"/>
    </location>
</feature>
<gene>
    <name evidence="3" type="ORF">HMPREF1705_02747</name>
</gene>
<keyword evidence="1" id="KW-1133">Transmembrane helix</keyword>
<reference evidence="4" key="1">
    <citation type="submission" date="2012-09" db="EMBL/GenBank/DDBJ databases">
        <authorList>
            <person name="Weinstock G."/>
            <person name="Sodergren E."/>
            <person name="Clifton S."/>
            <person name="Fulton L."/>
            <person name="Fulton B."/>
            <person name="Courtney L."/>
            <person name="Fronick C."/>
            <person name="Harrison M."/>
            <person name="Strong C."/>
            <person name="Farmer C."/>
            <person name="Delehaunty K."/>
            <person name="Markovic C."/>
            <person name="Hall O."/>
            <person name="Minx P."/>
            <person name="Tomlinson C."/>
            <person name="Mitreva M."/>
            <person name="Nelson J."/>
            <person name="Hou S."/>
            <person name="Wollam A."/>
            <person name="Pepin K.H."/>
            <person name="Johnson M."/>
            <person name="Bhonagiri V."/>
            <person name="Nash W.E."/>
            <person name="Suruliraj S."/>
            <person name="Warren W."/>
            <person name="Chinwalla A."/>
            <person name="Mardis E.R."/>
            <person name="Wilson R.K."/>
        </authorList>
    </citation>
    <scope>NUCLEOTIDE SEQUENCE [LARGE SCALE GENOMIC DNA]</scope>
    <source>
        <strain evidence="4">OS1</strain>
    </source>
</reference>
<feature type="transmembrane region" description="Helical" evidence="1">
    <location>
        <begin position="126"/>
        <end position="151"/>
    </location>
</feature>
<dbReference type="Proteomes" id="UP000005273">
    <property type="component" value="Unassembled WGS sequence"/>
</dbReference>
<protein>
    <submittedName>
        <fullName evidence="3">TRAP transporter, 4TM/12TM fusion protein</fullName>
    </submittedName>
</protein>
<feature type="transmembrane region" description="Helical" evidence="1">
    <location>
        <begin position="260"/>
        <end position="285"/>
    </location>
</feature>
<feature type="transmembrane region" description="Helical" evidence="1">
    <location>
        <begin position="171"/>
        <end position="194"/>
    </location>
</feature>
<keyword evidence="4" id="KW-1185">Reference proteome</keyword>
<comment type="caution">
    <text evidence="3">The sequence shown here is derived from an EMBL/GenBank/DDBJ whole genome shotgun (WGS) entry which is preliminary data.</text>
</comment>
<feature type="domain" description="TRAP C4-dicarboxylate transport system permease DctM subunit" evidence="2">
    <location>
        <begin position="115"/>
        <end position="551"/>
    </location>
</feature>
<sequence length="636" mass="68257">MFDMTKDRIDAPDVKTSVIFWLAVALSVAQLTVPIFFHLLDLQLRAIHVGLGISLAALVFPFKKKYETNRLTTLDILELLFIIAANVNIYIKTLNIYMYPGSADMLDLLLGIALTVIILDTTRRAVGWAIPIIVAGLIFYALFGDIFPGMWKLRGLSWNFVVNSIYFSPLGIYGSVTAMSATFISLFIIFGALLSAGGGGKTFIDIAFALTGKWKGGPAKAAIVASALFGSISGSGVANVAVTGSYTIPMMKRLGYPPNFAGAVEAVASTGGGITPPIMSIAAFMMSEFLGISYLKIIGYAIIPCVLYYTSVYAGVQFMTLRLGLAPVPEDEIPEWKEILTFRRLSCLVIPIVILLGLVAVGRPLLTAGFYTCLSTIILMFINEIPESGLMKSIKKMIAALAEGGISLARIVPILVSVSILVNMVGITGIAPKISSLIMSVGQDSFIFALIISTFVPFILGTSLPVVPTYVLSLSILAPSLLRLGADAVALHLFFIYWSLLGGLTPPTCTQAIVAAGIAKGDWFKTGINSVKLGIVAFIMPFFFVWNPAFVGRGTPMQILICAVTGFLGAIFMAYGFFGHINSKVNLLFRAFFFAGGVLLLFPHHLYSMIGLAVAVGFLIIEKMVSKKIDLEGSSA</sequence>
<feature type="transmembrane region" description="Helical" evidence="1">
    <location>
        <begin position="345"/>
        <end position="362"/>
    </location>
</feature>
<keyword evidence="1" id="KW-0472">Membrane</keyword>
<evidence type="ECO:0000259" key="2">
    <source>
        <dbReference type="Pfam" id="PF06808"/>
    </source>
</evidence>
<feature type="transmembrane region" description="Helical" evidence="1">
    <location>
        <begin position="446"/>
        <end position="472"/>
    </location>
</feature>
<evidence type="ECO:0000256" key="1">
    <source>
        <dbReference type="SAM" id="Phobius"/>
    </source>
</evidence>
<feature type="transmembrane region" description="Helical" evidence="1">
    <location>
        <begin position="591"/>
        <end position="621"/>
    </location>
</feature>
<feature type="transmembrane region" description="Helical" evidence="1">
    <location>
        <begin position="20"/>
        <end position="40"/>
    </location>
</feature>
<feature type="transmembrane region" description="Helical" evidence="1">
    <location>
        <begin position="368"/>
        <end position="386"/>
    </location>
</feature>
<dbReference type="NCBIfam" id="TIGR02123">
    <property type="entry name" value="TRAP_fused"/>
    <property type="match status" value="1"/>
</dbReference>
<feature type="transmembrane region" description="Helical" evidence="1">
    <location>
        <begin position="559"/>
        <end position="579"/>
    </location>
</feature>
<proteinExistence type="predicted"/>
<feature type="transmembrane region" description="Helical" evidence="1">
    <location>
        <begin position="46"/>
        <end position="62"/>
    </location>
</feature>
<dbReference type="eggNOG" id="COG4666">
    <property type="taxonomic scope" value="Bacteria"/>
</dbReference>
<organism evidence="3 4">
    <name type="scientific">Acetomicrobium hydrogeniformans ATCC BAA-1850</name>
    <dbReference type="NCBI Taxonomy" id="592015"/>
    <lineage>
        <taxon>Bacteria</taxon>
        <taxon>Thermotogati</taxon>
        <taxon>Synergistota</taxon>
        <taxon>Synergistia</taxon>
        <taxon>Synergistales</taxon>
        <taxon>Acetomicrobiaceae</taxon>
        <taxon>Acetomicrobium</taxon>
    </lineage>
</organism>
<feature type="transmembrane region" description="Helical" evidence="1">
    <location>
        <begin position="74"/>
        <end position="91"/>
    </location>
</feature>
<dbReference type="AlphaFoldDB" id="A0A0T5X813"/>
<evidence type="ECO:0000313" key="3">
    <source>
        <dbReference type="EMBL" id="KRT34454.1"/>
    </source>
</evidence>
<keyword evidence="1" id="KW-0812">Transmembrane</keyword>
<feature type="transmembrane region" description="Helical" evidence="1">
    <location>
        <begin position="297"/>
        <end position="316"/>
    </location>
</feature>
<dbReference type="STRING" id="592015.HMPREF1705_02747"/>
<evidence type="ECO:0000313" key="4">
    <source>
        <dbReference type="Proteomes" id="UP000005273"/>
    </source>
</evidence>
<dbReference type="InterPro" id="IPR010656">
    <property type="entry name" value="DctM"/>
</dbReference>